<dbReference type="GO" id="GO:0044325">
    <property type="term" value="F:transmembrane transporter binding"/>
    <property type="evidence" value="ECO:0007669"/>
    <property type="project" value="TreeGrafter"/>
</dbReference>
<feature type="region of interest" description="Disordered" evidence="10">
    <location>
        <begin position="949"/>
        <end position="1075"/>
    </location>
</feature>
<dbReference type="Gene3D" id="3.30.40.10">
    <property type="entry name" value="Zinc/RING finger domain, C3HC4 (zinc finger)"/>
    <property type="match status" value="1"/>
</dbReference>
<dbReference type="GeneTree" id="ENSGT00940000155236"/>
<dbReference type="GO" id="GO:0048791">
    <property type="term" value="P:calcium ion-regulated exocytosis of neurotransmitter"/>
    <property type="evidence" value="ECO:0007669"/>
    <property type="project" value="TreeGrafter"/>
</dbReference>
<dbReference type="SUPFAM" id="SSF57903">
    <property type="entry name" value="FYVE/PHD zinc finger"/>
    <property type="match status" value="1"/>
</dbReference>
<dbReference type="EMBL" id="AGCU01081825">
    <property type="status" value="NOT_ANNOTATED_CDS"/>
    <property type="molecule type" value="Genomic_DNA"/>
</dbReference>
<feature type="region of interest" description="Disordered" evidence="10">
    <location>
        <begin position="1224"/>
        <end position="1250"/>
    </location>
</feature>
<keyword evidence="4 9" id="KW-0863">Zinc-finger</keyword>
<dbReference type="CDD" id="cd04028">
    <property type="entry name" value="C2B_RIM1alpha"/>
    <property type="match status" value="1"/>
</dbReference>
<reference evidence="14" key="3">
    <citation type="submission" date="2025-08" db="UniProtKB">
        <authorList>
            <consortium name="Ensembl"/>
        </authorList>
    </citation>
    <scope>IDENTIFICATION</scope>
</reference>
<keyword evidence="1" id="KW-0597">Phosphoprotein</keyword>
<feature type="compositionally biased region" description="Polar residues" evidence="10">
    <location>
        <begin position="949"/>
        <end position="972"/>
    </location>
</feature>
<dbReference type="PROSITE" id="PS50106">
    <property type="entry name" value="PDZ"/>
    <property type="match status" value="1"/>
</dbReference>
<feature type="compositionally biased region" description="Basic residues" evidence="10">
    <location>
        <begin position="481"/>
        <end position="490"/>
    </location>
</feature>
<dbReference type="PANTHER" id="PTHR12157:SF15">
    <property type="entry name" value="REGULATING SYNAPTIC MEMBRANE EXOCYTOSIS PROTEIN 2"/>
    <property type="match status" value="1"/>
</dbReference>
<dbReference type="GO" id="GO:0030154">
    <property type="term" value="P:cell differentiation"/>
    <property type="evidence" value="ECO:0007669"/>
    <property type="project" value="UniProtKB-KW"/>
</dbReference>
<dbReference type="InterPro" id="IPR000008">
    <property type="entry name" value="C2_dom"/>
</dbReference>
<accession>K7G8L5</accession>
<dbReference type="EMBL" id="AGCU01081827">
    <property type="status" value="NOT_ANNOTATED_CDS"/>
    <property type="molecule type" value="Genomic_DNA"/>
</dbReference>
<dbReference type="InterPro" id="IPR054386">
    <property type="entry name" value="RIM_Znf"/>
</dbReference>
<feature type="domain" description="PDZ" evidence="12">
    <location>
        <begin position="623"/>
        <end position="709"/>
    </location>
</feature>
<dbReference type="eggNOG" id="KOG3799">
    <property type="taxonomic scope" value="Eukaryota"/>
</dbReference>
<dbReference type="SUPFAM" id="SSF49562">
    <property type="entry name" value="C2 domain (Calcium/lipid-binding domain, CaLB)"/>
    <property type="match status" value="2"/>
</dbReference>
<dbReference type="Proteomes" id="UP000007267">
    <property type="component" value="Unassembled WGS sequence"/>
</dbReference>
<keyword evidence="7" id="KW-0770">Synapse</keyword>
<dbReference type="GO" id="GO:0008270">
    <property type="term" value="F:zinc ion binding"/>
    <property type="evidence" value="ECO:0007669"/>
    <property type="project" value="UniProtKB-KW"/>
</dbReference>
<dbReference type="EMBL" id="AGCU01081822">
    <property type="status" value="NOT_ANNOTATED_CDS"/>
    <property type="molecule type" value="Genomic_DNA"/>
</dbReference>
<keyword evidence="2" id="KW-0479">Metal-binding</keyword>
<dbReference type="GO" id="GO:0031267">
    <property type="term" value="F:small GTPase binding"/>
    <property type="evidence" value="ECO:0007669"/>
    <property type="project" value="InterPro"/>
</dbReference>
<feature type="compositionally biased region" description="Basic and acidic residues" evidence="10">
    <location>
        <begin position="363"/>
        <end position="387"/>
    </location>
</feature>
<dbReference type="InterPro" id="IPR001478">
    <property type="entry name" value="PDZ"/>
</dbReference>
<evidence type="ECO:0000259" key="12">
    <source>
        <dbReference type="PROSITE" id="PS50106"/>
    </source>
</evidence>
<feature type="compositionally biased region" description="Polar residues" evidence="10">
    <location>
        <begin position="539"/>
        <end position="548"/>
    </location>
</feature>
<dbReference type="CDD" id="cd04031">
    <property type="entry name" value="C2A_RIM1alpha"/>
    <property type="match status" value="1"/>
</dbReference>
<sequence length="1473" mass="166908">FFRIKEEQKPQLAQWFPFSGITELVNNVLQPQQKQQNEKEPQTKLHQQFEMYKEQVKKMGEESQQQQEQKGDAPTCGICHKTKFADGCGHNCSYCQTKFCARCGGRVSLRSNKVMWVCNLCRKQQEILTKSGAWFYNSGSNTPQQPDQERIRGLRNEEAPQEKKAKLQEQAQYQGPLGDITTPALDKNRSQPLTRQDSIKNGSEMKHQVASDITSDRKRSPSVSRDQNRRYDQRDERDEYSQYATSDSAMPRSPSDYTDRRSQRGSQLYEEPELGDYRDSNRRIHRHSKEYSVEEDDVQNREEYERQRREEEYQARYRSDPNLARYPVKPQPYEEQMRIHAEVSRARHERRHSDVSLANTELEESRISMLRMERPSRQRSISERRAPMENQRSYSVERTREAQEPSPNRQRTTNHSPPTPRRSPIPLDRPDMRRTDSLRKQQHLDPSSAVRKTKREKMETMLRNDSLSSDQSESVRPPPPKPHKTKKGGKMRQVSLSSSEEELASTPEYTSCDDVEIESESVSEKVVGDSQRGKRKTSEQAVFSDSNTLSERQKKMVCFGGHSLEEDLEWPEPQVKDSGVDTCSSTTLNEEHSHSEKHPVTWQPSKDGERLIGRILLNKRLKDGSVPRDSGAVLGLKVVGGKMTETGRLCAFITKVKKGSLADTVGHLRPGDEVLEWNGRLLQGATFEEVYNIILESKPEPQVELVVSRPIGDIPRIPDSTHAQLESSSSSFESQKMDRPSISVTSPMSPGMLRDVPQFLSGQLSIKLWYDKVGHQLIVTILGAKDLPSREDGRPRNPYVKIYFLPDRSDKNKRRTKTVKKTLEPKWNQTFIYSPVHRREFRERMLEITLWDQARVREEESEFLGEILIELETALLDDEPHWYKLQTHDVSSLPLPHPSPYLPRRQLHGESPTRRLQRSKRISDSEVSDYDCDDGIGVVSDYRHNGRDLQSSTLSVPEQVMSSNHCSRSGSPHHTDSIGRTRSWSPSVPPPPSRNVEQGPRGIRSTPAHYNTMNRMDRHRVKDDHYSPDRERAHPRTGSVQTSPSSTPVAGRRGRQLPQLPPKGTLERSGMDVEERNRQMKISKYKQAAGSDSRLEQDYHSKYRSGRDPQRGSDNVSNKSSDSDVSDVSAVSRTSSASRFSSTSYMSVQSERLRGNKKISVFTSKMQSRQMGVSGNNMTKSTSIGGEKNDGSQSDTAVGTVGSSGKKRRSSIGAKMVAIVGLSRKSRSTSQLSQTEAGGKKLRSTVQRSTETGLAVEMRNWMTRQASRESTDGSMNSYSSEGNLIFPGVRLASDSQFSDFLDGLGPAQLVGRQTLATPSMGDIQIGMMDKKGQLEVEIIRARGLVVKPGSKTLPAPYVKVYLLENGACIAKKKTKVARKTLEPLYQQLLSFEESPQGKVLQIIVWGDYGRMDHKSFMGVAQILLDELDLSNMVIGWFKLFPPSSLVDPTLAPLTRRASQSSLESSTGPSYARS</sequence>
<dbReference type="PROSITE" id="PS50004">
    <property type="entry name" value="C2"/>
    <property type="match status" value="2"/>
</dbReference>
<feature type="compositionally biased region" description="Low complexity" evidence="10">
    <location>
        <begin position="1126"/>
        <end position="1144"/>
    </location>
</feature>
<dbReference type="FunFam" id="2.60.40.150:FF:000003">
    <property type="entry name" value="Regulating synaptic membrane exocytosis protein 2"/>
    <property type="match status" value="1"/>
</dbReference>
<keyword evidence="15" id="KW-1185">Reference proteome</keyword>
<dbReference type="GO" id="GO:0048167">
    <property type="term" value="P:regulation of synaptic plasticity"/>
    <property type="evidence" value="ECO:0007669"/>
    <property type="project" value="TreeGrafter"/>
</dbReference>
<reference evidence="14" key="4">
    <citation type="submission" date="2025-09" db="UniProtKB">
        <authorList>
            <consortium name="Ensembl"/>
        </authorList>
    </citation>
    <scope>IDENTIFICATION</scope>
</reference>
<feature type="compositionally biased region" description="Polar residues" evidence="10">
    <location>
        <begin position="405"/>
        <end position="416"/>
    </location>
</feature>
<feature type="compositionally biased region" description="Polar residues" evidence="10">
    <location>
        <begin position="190"/>
        <end position="201"/>
    </location>
</feature>
<reference evidence="15" key="1">
    <citation type="submission" date="2011-10" db="EMBL/GenBank/DDBJ databases">
        <authorList>
            <consortium name="Soft-shell Turtle Genome Consortium"/>
        </authorList>
    </citation>
    <scope>NUCLEOTIDE SEQUENCE [LARGE SCALE GENOMIC DNA]</scope>
    <source>
        <strain evidence="15">Daiwa-1</strain>
    </source>
</reference>
<dbReference type="SMART" id="SM00239">
    <property type="entry name" value="C2"/>
    <property type="match status" value="2"/>
</dbReference>
<feature type="compositionally biased region" description="Basic and acidic residues" evidence="10">
    <location>
        <begin position="226"/>
        <end position="240"/>
    </location>
</feature>
<comment type="subcellular location">
    <subcellularLocation>
        <location evidence="8">Synapse</location>
    </subcellularLocation>
</comment>
<dbReference type="FunFam" id="2.30.42.10:FF:000003">
    <property type="entry name" value="Regulating synaptic membrane exocytosis protein 1, putative"/>
    <property type="match status" value="1"/>
</dbReference>
<feature type="region of interest" description="Disordered" evidence="10">
    <location>
        <begin position="893"/>
        <end position="930"/>
    </location>
</feature>
<feature type="compositionally biased region" description="Basic and acidic residues" evidence="10">
    <location>
        <begin position="428"/>
        <end position="443"/>
    </location>
</feature>
<dbReference type="GO" id="GO:0050806">
    <property type="term" value="P:positive regulation of synaptic transmission"/>
    <property type="evidence" value="ECO:0007669"/>
    <property type="project" value="TreeGrafter"/>
</dbReference>
<evidence type="ECO:0000256" key="2">
    <source>
        <dbReference type="ARBA" id="ARBA00022723"/>
    </source>
</evidence>
<dbReference type="Pfam" id="PF00168">
    <property type="entry name" value="C2"/>
    <property type="match status" value="2"/>
</dbReference>
<dbReference type="GO" id="GO:0042734">
    <property type="term" value="C:presynaptic membrane"/>
    <property type="evidence" value="ECO:0007669"/>
    <property type="project" value="TreeGrafter"/>
</dbReference>
<protein>
    <submittedName>
        <fullName evidence="14">Regulating synaptic membrane exocytosis 2</fullName>
    </submittedName>
</protein>
<dbReference type="Gene3D" id="2.60.40.150">
    <property type="entry name" value="C2 domain"/>
    <property type="match status" value="2"/>
</dbReference>
<dbReference type="EMBL" id="AGCU01081829">
    <property type="status" value="NOT_ANNOTATED_CDS"/>
    <property type="molecule type" value="Genomic_DNA"/>
</dbReference>
<evidence type="ECO:0000256" key="1">
    <source>
        <dbReference type="ARBA" id="ARBA00022553"/>
    </source>
</evidence>
<dbReference type="EMBL" id="AGCU01081823">
    <property type="status" value="NOT_ANNOTATED_CDS"/>
    <property type="molecule type" value="Genomic_DNA"/>
</dbReference>
<feature type="compositionally biased region" description="Basic and acidic residues" evidence="10">
    <location>
        <begin position="203"/>
        <end position="219"/>
    </location>
</feature>
<name>K7G8L5_PELSI</name>
<evidence type="ECO:0000256" key="7">
    <source>
        <dbReference type="ARBA" id="ARBA00023018"/>
    </source>
</evidence>
<evidence type="ECO:0000256" key="5">
    <source>
        <dbReference type="ARBA" id="ARBA00022782"/>
    </source>
</evidence>
<dbReference type="HOGENOM" id="CLU_001061_1_0_1"/>
<dbReference type="EMBL" id="AGCU01081826">
    <property type="status" value="NOT_ANNOTATED_CDS"/>
    <property type="molecule type" value="Genomic_DNA"/>
</dbReference>
<feature type="domain" description="C2" evidence="11">
    <location>
        <begin position="1319"/>
        <end position="1437"/>
    </location>
</feature>
<feature type="compositionally biased region" description="Polar residues" evidence="10">
    <location>
        <begin position="1038"/>
        <end position="1048"/>
    </location>
</feature>
<evidence type="ECO:0000256" key="6">
    <source>
        <dbReference type="ARBA" id="ARBA00022833"/>
    </source>
</evidence>
<evidence type="ECO:0000256" key="10">
    <source>
        <dbReference type="SAM" id="MobiDB-lite"/>
    </source>
</evidence>
<organism evidence="14 15">
    <name type="scientific">Pelodiscus sinensis</name>
    <name type="common">Chinese softshell turtle</name>
    <name type="synonym">Trionyx sinensis</name>
    <dbReference type="NCBI Taxonomy" id="13735"/>
    <lineage>
        <taxon>Eukaryota</taxon>
        <taxon>Metazoa</taxon>
        <taxon>Chordata</taxon>
        <taxon>Craniata</taxon>
        <taxon>Vertebrata</taxon>
        <taxon>Euteleostomi</taxon>
        <taxon>Archelosauria</taxon>
        <taxon>Testudinata</taxon>
        <taxon>Testudines</taxon>
        <taxon>Cryptodira</taxon>
        <taxon>Trionychia</taxon>
        <taxon>Trionychidae</taxon>
        <taxon>Pelodiscus</taxon>
    </lineage>
</organism>
<keyword evidence="6" id="KW-0862">Zinc</keyword>
<evidence type="ECO:0000313" key="14">
    <source>
        <dbReference type="Ensembl" id="ENSPSIP00000016626.1"/>
    </source>
</evidence>
<dbReference type="EMBL" id="AGCU01081821">
    <property type="status" value="NOT_ANNOTATED_CDS"/>
    <property type="molecule type" value="Genomic_DNA"/>
</dbReference>
<feature type="compositionally biased region" description="Polar residues" evidence="10">
    <location>
        <begin position="463"/>
        <end position="474"/>
    </location>
</feature>
<feature type="region of interest" description="Disordered" evidence="10">
    <location>
        <begin position="717"/>
        <end position="748"/>
    </location>
</feature>
<dbReference type="Pfam" id="PF22601">
    <property type="entry name" value="RIM2a_ZnF"/>
    <property type="match status" value="1"/>
</dbReference>
<dbReference type="InterPro" id="IPR017455">
    <property type="entry name" value="Znf_FYVE-rel"/>
</dbReference>
<feature type="compositionally biased region" description="Acidic residues" evidence="10">
    <location>
        <begin position="511"/>
        <end position="521"/>
    </location>
</feature>
<dbReference type="PROSITE" id="PS50178">
    <property type="entry name" value="ZF_FYVE"/>
    <property type="match status" value="1"/>
</dbReference>
<dbReference type="SMART" id="SM00228">
    <property type="entry name" value="PDZ"/>
    <property type="match status" value="1"/>
</dbReference>
<feature type="compositionally biased region" description="Basic and acidic residues" evidence="10">
    <location>
        <begin position="1020"/>
        <end position="1034"/>
    </location>
</feature>
<keyword evidence="5" id="KW-0221">Differentiation</keyword>
<feature type="domain" description="C2" evidence="11">
    <location>
        <begin position="760"/>
        <end position="883"/>
    </location>
</feature>
<dbReference type="InterPro" id="IPR011011">
    <property type="entry name" value="Znf_FYVE_PHD"/>
</dbReference>
<evidence type="ECO:0000256" key="3">
    <source>
        <dbReference type="ARBA" id="ARBA00022737"/>
    </source>
</evidence>
<dbReference type="CDD" id="cd06714">
    <property type="entry name" value="PDZ_RIM-like"/>
    <property type="match status" value="1"/>
</dbReference>
<evidence type="ECO:0000313" key="15">
    <source>
        <dbReference type="Proteomes" id="UP000007267"/>
    </source>
</evidence>
<dbReference type="Pfam" id="PF00595">
    <property type="entry name" value="PDZ"/>
    <property type="match status" value="1"/>
</dbReference>
<dbReference type="EMBL" id="AGCU01081824">
    <property type="status" value="NOT_ANNOTATED_CDS"/>
    <property type="molecule type" value="Genomic_DNA"/>
</dbReference>
<feature type="domain" description="FYVE-type" evidence="13">
    <location>
        <begin position="70"/>
        <end position="126"/>
    </location>
</feature>
<feature type="region of interest" description="Disordered" evidence="10">
    <location>
        <begin position="157"/>
        <end position="548"/>
    </location>
</feature>
<feature type="region of interest" description="Disordered" evidence="10">
    <location>
        <begin position="1167"/>
        <end position="1209"/>
    </location>
</feature>
<dbReference type="OMA" id="KMGDETK"/>
<reference evidence="15" key="2">
    <citation type="journal article" date="2013" name="Nat. Genet.">
        <title>The draft genomes of soft-shell turtle and green sea turtle yield insights into the development and evolution of the turtle-specific body plan.</title>
        <authorList>
            <person name="Wang Z."/>
            <person name="Pascual-Anaya J."/>
            <person name="Zadissa A."/>
            <person name="Li W."/>
            <person name="Niimura Y."/>
            <person name="Huang Z."/>
            <person name="Li C."/>
            <person name="White S."/>
            <person name="Xiong Z."/>
            <person name="Fang D."/>
            <person name="Wang B."/>
            <person name="Ming Y."/>
            <person name="Chen Y."/>
            <person name="Zheng Y."/>
            <person name="Kuraku S."/>
            <person name="Pignatelli M."/>
            <person name="Herrero J."/>
            <person name="Beal K."/>
            <person name="Nozawa M."/>
            <person name="Li Q."/>
            <person name="Wang J."/>
            <person name="Zhang H."/>
            <person name="Yu L."/>
            <person name="Shigenobu S."/>
            <person name="Wang J."/>
            <person name="Liu J."/>
            <person name="Flicek P."/>
            <person name="Searle S."/>
            <person name="Wang J."/>
            <person name="Kuratani S."/>
            <person name="Yin Y."/>
            <person name="Aken B."/>
            <person name="Zhang G."/>
            <person name="Irie N."/>
        </authorList>
    </citation>
    <scope>NUCLEOTIDE SEQUENCE [LARGE SCALE GENOMIC DNA]</scope>
    <source>
        <strain evidence="15">Daiwa-1</strain>
    </source>
</reference>
<dbReference type="EMBL" id="AGCU01081830">
    <property type="status" value="NOT_ANNOTATED_CDS"/>
    <property type="molecule type" value="Genomic_DNA"/>
</dbReference>
<dbReference type="EMBL" id="AGCU01081828">
    <property type="status" value="NOT_ANNOTATED_CDS"/>
    <property type="molecule type" value="Genomic_DNA"/>
</dbReference>
<feature type="compositionally biased region" description="Basic and acidic residues" evidence="10">
    <location>
        <begin position="157"/>
        <end position="167"/>
    </location>
</feature>
<feature type="compositionally biased region" description="Basic and acidic residues" evidence="10">
    <location>
        <begin position="1102"/>
        <end position="1111"/>
    </location>
</feature>
<evidence type="ECO:0000259" key="11">
    <source>
        <dbReference type="PROSITE" id="PS50004"/>
    </source>
</evidence>
<keyword evidence="3" id="KW-0677">Repeat</keyword>
<feature type="compositionally biased region" description="Basic and acidic residues" evidence="10">
    <location>
        <begin position="298"/>
        <end position="319"/>
    </location>
</feature>
<evidence type="ECO:0000256" key="8">
    <source>
        <dbReference type="ARBA" id="ARBA00034103"/>
    </source>
</evidence>
<evidence type="ECO:0000256" key="4">
    <source>
        <dbReference type="ARBA" id="ARBA00022771"/>
    </source>
</evidence>
<dbReference type="Ensembl" id="ENSPSIT00000016702.1">
    <property type="protein sequence ID" value="ENSPSIP00000016626.1"/>
    <property type="gene ID" value="ENSPSIG00000014664.1"/>
</dbReference>
<dbReference type="GO" id="GO:0048788">
    <property type="term" value="C:cytoskeleton of presynaptic active zone"/>
    <property type="evidence" value="ECO:0007669"/>
    <property type="project" value="TreeGrafter"/>
</dbReference>
<feature type="compositionally biased region" description="Polar residues" evidence="10">
    <location>
        <begin position="1167"/>
        <end position="1184"/>
    </location>
</feature>
<dbReference type="SUPFAM" id="SSF50156">
    <property type="entry name" value="PDZ domain-like"/>
    <property type="match status" value="1"/>
</dbReference>
<dbReference type="STRING" id="13735.ENSPSIP00000016626"/>
<dbReference type="PANTHER" id="PTHR12157">
    <property type="entry name" value="REGULATING SYNAPTIC MEMBRANE EXOCYTOSIS PROTEIN"/>
    <property type="match status" value="1"/>
</dbReference>
<dbReference type="GO" id="GO:0042391">
    <property type="term" value="P:regulation of membrane potential"/>
    <property type="evidence" value="ECO:0007669"/>
    <property type="project" value="TreeGrafter"/>
</dbReference>
<feature type="region of interest" description="Disordered" evidence="10">
    <location>
        <begin position="1102"/>
        <end position="1151"/>
    </location>
</feature>
<dbReference type="FunFam" id="3.30.40.10:FF:000546">
    <property type="entry name" value="Regulating synaptic membrane exocytosis 1"/>
    <property type="match status" value="1"/>
</dbReference>
<dbReference type="InterPro" id="IPR013083">
    <property type="entry name" value="Znf_RING/FYVE/PHD"/>
</dbReference>
<evidence type="ECO:0000259" key="13">
    <source>
        <dbReference type="PROSITE" id="PS50178"/>
    </source>
</evidence>
<proteinExistence type="predicted"/>
<evidence type="ECO:0000256" key="9">
    <source>
        <dbReference type="PROSITE-ProRule" id="PRU00091"/>
    </source>
</evidence>
<dbReference type="InterPro" id="IPR036034">
    <property type="entry name" value="PDZ_sf"/>
</dbReference>
<feature type="compositionally biased region" description="Basic and acidic residues" evidence="10">
    <location>
        <begin position="1065"/>
        <end position="1075"/>
    </location>
</feature>
<dbReference type="GO" id="GO:2000300">
    <property type="term" value="P:regulation of synaptic vesicle exocytosis"/>
    <property type="evidence" value="ECO:0007669"/>
    <property type="project" value="TreeGrafter"/>
</dbReference>
<dbReference type="InterPro" id="IPR035892">
    <property type="entry name" value="C2_domain_sf"/>
</dbReference>
<feature type="compositionally biased region" description="Basic and acidic residues" evidence="10">
    <location>
        <begin position="335"/>
        <end position="354"/>
    </location>
</feature>
<dbReference type="FunFam" id="2.60.40.150:FF:000001">
    <property type="entry name" value="Regulating synaptic membrane exocytosis 3, isoform CRA_a"/>
    <property type="match status" value="1"/>
</dbReference>
<gene>
    <name evidence="14" type="primary">RIMS2</name>
</gene>
<dbReference type="InterPro" id="IPR039032">
    <property type="entry name" value="Rim-like"/>
</dbReference>
<dbReference type="Gene3D" id="2.30.42.10">
    <property type="match status" value="1"/>
</dbReference>
<dbReference type="eggNOG" id="KOG2060">
    <property type="taxonomic scope" value="Eukaryota"/>
</dbReference>